<proteinExistence type="predicted"/>
<evidence type="ECO:0000256" key="1">
    <source>
        <dbReference type="SAM" id="Coils"/>
    </source>
</evidence>
<reference evidence="3 4" key="1">
    <citation type="journal article" date="2010" name="Science">
        <title>Genomic comparison of the ants Camponotus floridanus and Harpegnathos saltator.</title>
        <authorList>
            <person name="Bonasio R."/>
            <person name="Zhang G."/>
            <person name="Ye C."/>
            <person name="Mutti N.S."/>
            <person name="Fang X."/>
            <person name="Qin N."/>
            <person name="Donahue G."/>
            <person name="Yang P."/>
            <person name="Li Q."/>
            <person name="Li C."/>
            <person name="Zhang P."/>
            <person name="Huang Z."/>
            <person name="Berger S.L."/>
            <person name="Reinberg D."/>
            <person name="Wang J."/>
            <person name="Liebig J."/>
        </authorList>
    </citation>
    <scope>NUCLEOTIDE SEQUENCE [LARGE SCALE GENOMIC DNA]</scope>
    <source>
        <strain evidence="4">C129</strain>
    </source>
</reference>
<dbReference type="Proteomes" id="UP000000311">
    <property type="component" value="Unassembled WGS sequence"/>
</dbReference>
<accession>E2A5P3</accession>
<feature type="compositionally biased region" description="Basic and acidic residues" evidence="2">
    <location>
        <begin position="348"/>
        <end position="367"/>
    </location>
</feature>
<evidence type="ECO:0000313" key="3">
    <source>
        <dbReference type="EMBL" id="EFN71240.1"/>
    </source>
</evidence>
<dbReference type="OrthoDB" id="5842926at2759"/>
<keyword evidence="4" id="KW-1185">Reference proteome</keyword>
<feature type="compositionally biased region" description="Polar residues" evidence="2">
    <location>
        <begin position="668"/>
        <end position="680"/>
    </location>
</feature>
<evidence type="ECO:0000313" key="4">
    <source>
        <dbReference type="Proteomes" id="UP000000311"/>
    </source>
</evidence>
<keyword evidence="1" id="KW-0175">Coiled coil</keyword>
<protein>
    <submittedName>
        <fullName evidence="3">FK506-binding protein 15</fullName>
    </submittedName>
</protein>
<dbReference type="STRING" id="104421.E2A5P3"/>
<name>E2A5P3_CAMFO</name>
<dbReference type="EMBL" id="GL437023">
    <property type="protein sequence ID" value="EFN71240.1"/>
    <property type="molecule type" value="Genomic_DNA"/>
</dbReference>
<gene>
    <name evidence="3" type="ORF">EAG_13347</name>
</gene>
<organism evidence="4">
    <name type="scientific">Camponotus floridanus</name>
    <name type="common">Florida carpenter ant</name>
    <dbReference type="NCBI Taxonomy" id="104421"/>
    <lineage>
        <taxon>Eukaryota</taxon>
        <taxon>Metazoa</taxon>
        <taxon>Ecdysozoa</taxon>
        <taxon>Arthropoda</taxon>
        <taxon>Hexapoda</taxon>
        <taxon>Insecta</taxon>
        <taxon>Pterygota</taxon>
        <taxon>Neoptera</taxon>
        <taxon>Endopterygota</taxon>
        <taxon>Hymenoptera</taxon>
        <taxon>Apocrita</taxon>
        <taxon>Aculeata</taxon>
        <taxon>Formicoidea</taxon>
        <taxon>Formicidae</taxon>
        <taxon>Formicinae</taxon>
        <taxon>Camponotus</taxon>
    </lineage>
</organism>
<dbReference type="AlphaFoldDB" id="E2A5P3"/>
<dbReference type="InParanoid" id="E2A5P3"/>
<evidence type="ECO:0000256" key="2">
    <source>
        <dbReference type="SAM" id="MobiDB-lite"/>
    </source>
</evidence>
<feature type="region of interest" description="Disordered" evidence="2">
    <location>
        <begin position="308"/>
        <end position="367"/>
    </location>
</feature>
<dbReference type="PANTHER" id="PTHR44927:SF1">
    <property type="entry name" value="FK506-BINDING PROTEIN 15"/>
    <property type="match status" value="1"/>
</dbReference>
<feature type="region of interest" description="Disordered" evidence="2">
    <location>
        <begin position="668"/>
        <end position="713"/>
    </location>
</feature>
<sequence>MSAQNQLPNLDKIFRDDDEADFVPSGGSNLAAIFGLQSKPADSTKQTAFKKNNTRYNIQQTVPSSKTEILIAKAVHAFKLQNGQYTSVGKLGIALTGNVTTRLYQIILYKTKQEYVSIATVTRDFLYTVQANNYASYYDNNNENWSILFESNESYLEFAIEMGLTRYFAIQEKGENVIYQDLIPANNKDITAKEGDNICIKYFVGTEIVQPFKINFVMSQMMTVEISTDDNWERVLLGSGKGLKRVLFLPPSKQISLGPGFPKEKDIMLIIEITDIRIPEENLPTLKTSTSGKASIISRMAKMGQPILPKMTLPSTTDSEDTEDDIPQRSPRHKKIEQLEGTLQKKNLLHESPEEKKATHKVVESRTEVPSVHSSTYKPIVAASPVTPQWTPPYFAGHYVTMDNQMYPVQQTVNRTVPAALDPGINMLLSETRITNAEIRMGMSKISDNVQKLLDKFHALELQNAITPTTSDKATLDASWKMFLALNASQAGVKENELSKSTDKNISNEKMLEAQNRISALENNLKKSEEEKESLLQINKDMNKKLQELETKLNNTNDELKKTKEALEEAKDTIKQCKEKNTKKKNREIKQIMNKTYHTLSERFADDSCSELSFDYVKSTIASTIKHITLQVLYEDSDEEDIESKLNKNVDSTIKAVSEQQTDKQIERISNVSSDNNLSIKRTETSKPTTIIPAFENEPPPVPLDSIDEVDSD</sequence>
<dbReference type="OMA" id="RMGMSKI"/>
<feature type="coiled-coil region" evidence="1">
    <location>
        <begin position="504"/>
        <end position="587"/>
    </location>
</feature>
<dbReference type="PANTHER" id="PTHR44927">
    <property type="entry name" value="FK506-BINDING PROTEIN 15"/>
    <property type="match status" value="1"/>
</dbReference>